<feature type="region of interest" description="Disordered" evidence="2">
    <location>
        <begin position="457"/>
        <end position="501"/>
    </location>
</feature>
<dbReference type="CDD" id="cd16118">
    <property type="entry name" value="UBX2_UBXN9"/>
    <property type="match status" value="1"/>
</dbReference>
<protein>
    <recommendedName>
        <fullName evidence="3">UBX domain-containing protein</fullName>
    </recommendedName>
</protein>
<evidence type="ECO:0000256" key="2">
    <source>
        <dbReference type="SAM" id="MobiDB-lite"/>
    </source>
</evidence>
<feature type="compositionally biased region" description="Acidic residues" evidence="2">
    <location>
        <begin position="468"/>
        <end position="478"/>
    </location>
</feature>
<keyword evidence="5" id="KW-1185">Reference proteome</keyword>
<feature type="region of interest" description="Disordered" evidence="2">
    <location>
        <begin position="218"/>
        <end position="259"/>
    </location>
</feature>
<dbReference type="InterPro" id="IPR029071">
    <property type="entry name" value="Ubiquitin-like_domsf"/>
</dbReference>
<evidence type="ECO:0000259" key="3">
    <source>
        <dbReference type="PROSITE" id="PS50033"/>
    </source>
</evidence>
<dbReference type="InterPro" id="IPR059238">
    <property type="entry name" value="UBX1_UBXN9"/>
</dbReference>
<accession>A0AA38IVH9</accession>
<evidence type="ECO:0000256" key="1">
    <source>
        <dbReference type="SAM" id="Coils"/>
    </source>
</evidence>
<feature type="compositionally biased region" description="Polar residues" evidence="2">
    <location>
        <begin position="479"/>
        <end position="495"/>
    </location>
</feature>
<dbReference type="FunFam" id="3.10.20.90:FF:000204">
    <property type="entry name" value="tether containing UBX domain for GLUT4"/>
    <property type="match status" value="1"/>
</dbReference>
<dbReference type="GO" id="GO:0005634">
    <property type="term" value="C:nucleus"/>
    <property type="evidence" value="ECO:0007669"/>
    <property type="project" value="TreeGrafter"/>
</dbReference>
<dbReference type="PROSITE" id="PS50033">
    <property type="entry name" value="UBX"/>
    <property type="match status" value="1"/>
</dbReference>
<dbReference type="GO" id="GO:0012506">
    <property type="term" value="C:vesicle membrane"/>
    <property type="evidence" value="ECO:0007669"/>
    <property type="project" value="TreeGrafter"/>
</dbReference>
<feature type="coiled-coil region" evidence="1">
    <location>
        <begin position="312"/>
        <end position="352"/>
    </location>
</feature>
<keyword evidence="1" id="KW-0175">Coiled coil</keyword>
<name>A0AA38IVH9_9CUCU</name>
<dbReference type="SUPFAM" id="SSF54236">
    <property type="entry name" value="Ubiquitin-like"/>
    <property type="match status" value="2"/>
</dbReference>
<dbReference type="SMART" id="SM00166">
    <property type="entry name" value="UBX"/>
    <property type="match status" value="1"/>
</dbReference>
<dbReference type="CDD" id="cd16105">
    <property type="entry name" value="Ubl_ASPSCR1_like"/>
    <property type="match status" value="1"/>
</dbReference>
<sequence length="515" mass="58228">MAAASSVSVLAPNGRRQTVRCTGNTTVLQIIEEVCRKQGLQPEDYDIKHHNKVLDTTLSFRFSGLPNNAQLELTAAKRARVDSEVILAVSLDDGNRLVGQFLPDESLWDILLTLCPNEVVVKQNPVVVYMRNEVYGEEKLQNTTLRSLGLRGGRAVVRLIHKSPEQLSMQAGVSAPLTAKPAEPQRYTVETDQNNPPHVIQKKQELDFVQLLAREREKRKLESPSKAVEPEVQSPRTKPKIESTDESMEVEVQTSNNEKTVKPAKKVQVAKVYDHEENFVFLGDRQAMLFSLESARSLPAEDLPDDFFELTIDDAKKILHDIKRKRHEMENANLMTAAMRTLEESKKQLRQLHKYKQSVIRVQFPDRTILQGSFKPRETIQDVKNFVKNYLEEENLDFHLYTTPPKSILNEQDCLLEIGCVPGALLHLSSNAEKTVSLKSELKDKFTTNSMASLAASKLRKETTRVEEEPEGGEDDSMEISSDTNVPGPSSQPTSYERKVIKSTEKVPKWFKPSK</sequence>
<organism evidence="4 5">
    <name type="scientific">Zophobas morio</name>
    <dbReference type="NCBI Taxonomy" id="2755281"/>
    <lineage>
        <taxon>Eukaryota</taxon>
        <taxon>Metazoa</taxon>
        <taxon>Ecdysozoa</taxon>
        <taxon>Arthropoda</taxon>
        <taxon>Hexapoda</taxon>
        <taxon>Insecta</taxon>
        <taxon>Pterygota</taxon>
        <taxon>Neoptera</taxon>
        <taxon>Endopterygota</taxon>
        <taxon>Coleoptera</taxon>
        <taxon>Polyphaga</taxon>
        <taxon>Cucujiformia</taxon>
        <taxon>Tenebrionidae</taxon>
        <taxon>Zophobas</taxon>
    </lineage>
</organism>
<evidence type="ECO:0000313" key="5">
    <source>
        <dbReference type="Proteomes" id="UP001168821"/>
    </source>
</evidence>
<dbReference type="CDD" id="cd17075">
    <property type="entry name" value="UBX1_UBXN9"/>
    <property type="match status" value="1"/>
</dbReference>
<proteinExistence type="predicted"/>
<dbReference type="GO" id="GO:0006886">
    <property type="term" value="P:intracellular protein transport"/>
    <property type="evidence" value="ECO:0007669"/>
    <property type="project" value="TreeGrafter"/>
</dbReference>
<dbReference type="Proteomes" id="UP001168821">
    <property type="component" value="Unassembled WGS sequence"/>
</dbReference>
<comment type="caution">
    <text evidence="4">The sequence shown here is derived from an EMBL/GenBank/DDBJ whole genome shotgun (WGS) entry which is preliminary data.</text>
</comment>
<gene>
    <name evidence="4" type="ORF">Zmor_008076</name>
</gene>
<evidence type="ECO:0000313" key="4">
    <source>
        <dbReference type="EMBL" id="KAJ3663855.1"/>
    </source>
</evidence>
<dbReference type="InterPro" id="IPR001012">
    <property type="entry name" value="UBX_dom"/>
</dbReference>
<dbReference type="PANTHER" id="PTHR46467:SF1">
    <property type="entry name" value="TETHER CONTAINING UBX DOMAIN FOR GLUT4"/>
    <property type="match status" value="1"/>
</dbReference>
<dbReference type="InterPro" id="IPR021569">
    <property type="entry name" value="TUG-UBL1"/>
</dbReference>
<feature type="domain" description="UBX" evidence="3">
    <location>
        <begin position="353"/>
        <end position="428"/>
    </location>
</feature>
<dbReference type="EMBL" id="JALNTZ010000002">
    <property type="protein sequence ID" value="KAJ3663855.1"/>
    <property type="molecule type" value="Genomic_DNA"/>
</dbReference>
<dbReference type="Gene3D" id="3.10.20.90">
    <property type="entry name" value="Phosphatidylinositol 3-kinase Catalytic Subunit, Chain A, domain 1"/>
    <property type="match status" value="2"/>
</dbReference>
<dbReference type="Pfam" id="PF00789">
    <property type="entry name" value="UBX"/>
    <property type="match status" value="1"/>
</dbReference>
<dbReference type="GO" id="GO:0005737">
    <property type="term" value="C:cytoplasm"/>
    <property type="evidence" value="ECO:0007669"/>
    <property type="project" value="TreeGrafter"/>
</dbReference>
<dbReference type="GO" id="GO:0042593">
    <property type="term" value="P:glucose homeostasis"/>
    <property type="evidence" value="ECO:0007669"/>
    <property type="project" value="TreeGrafter"/>
</dbReference>
<dbReference type="Pfam" id="PF11470">
    <property type="entry name" value="TUG-UBL1"/>
    <property type="match status" value="1"/>
</dbReference>
<dbReference type="PANTHER" id="PTHR46467">
    <property type="entry name" value="TETHER CONTAINING UBX DOMAIN FOR GLUT4"/>
    <property type="match status" value="1"/>
</dbReference>
<dbReference type="AlphaFoldDB" id="A0AA38IVH9"/>
<reference evidence="4" key="1">
    <citation type="journal article" date="2023" name="G3 (Bethesda)">
        <title>Whole genome assemblies of Zophobas morio and Tenebrio molitor.</title>
        <authorList>
            <person name="Kaur S."/>
            <person name="Stinson S.A."/>
            <person name="diCenzo G.C."/>
        </authorList>
    </citation>
    <scope>NUCLEOTIDE SEQUENCE</scope>
    <source>
        <strain evidence="4">QUZm001</strain>
    </source>
</reference>